<dbReference type="PROSITE" id="PS50084">
    <property type="entry name" value="KH_TYPE_1"/>
    <property type="match status" value="1"/>
</dbReference>
<dbReference type="SMART" id="SM00316">
    <property type="entry name" value="S1"/>
    <property type="match status" value="1"/>
</dbReference>
<dbReference type="Pfam" id="PF26594">
    <property type="entry name" value="KH_NusA_2nd"/>
    <property type="match status" value="1"/>
</dbReference>
<dbReference type="InterPro" id="IPR009019">
    <property type="entry name" value="KH_sf_prok-type"/>
</dbReference>
<dbReference type="InterPro" id="IPR058582">
    <property type="entry name" value="KH_NusA_2nd"/>
</dbReference>
<protein>
    <recommendedName>
        <fullName evidence="7">Transcription termination/antitermination protein NusA</fullName>
    </recommendedName>
</protein>
<comment type="caution">
    <text evidence="10">The sequence shown here is derived from an EMBL/GenBank/DDBJ whole genome shotgun (WGS) entry which is preliminary data.</text>
</comment>
<dbReference type="FunFam" id="3.30.300.20:FF:000002">
    <property type="entry name" value="Transcription termination/antitermination protein NusA"/>
    <property type="match status" value="1"/>
</dbReference>
<dbReference type="CDD" id="cd22529">
    <property type="entry name" value="KH-II_NusA_rpt2"/>
    <property type="match status" value="1"/>
</dbReference>
<dbReference type="STRING" id="1859473.BG261_10460"/>
<feature type="domain" description="K Homology" evidence="9">
    <location>
        <begin position="229"/>
        <end position="292"/>
    </location>
</feature>
<dbReference type="InterPro" id="IPR003029">
    <property type="entry name" value="S1_domain"/>
</dbReference>
<evidence type="ECO:0000256" key="7">
    <source>
        <dbReference type="HAMAP-Rule" id="MF_00945"/>
    </source>
</evidence>
<dbReference type="PANTHER" id="PTHR22648:SF0">
    <property type="entry name" value="TRANSCRIPTION TERMINATION_ANTITERMINATION PROTEIN NUSA"/>
    <property type="match status" value="1"/>
</dbReference>
<feature type="domain" description="K Homology" evidence="9">
    <location>
        <begin position="301"/>
        <end position="364"/>
    </location>
</feature>
<dbReference type="RefSeq" id="WP_070791735.1">
    <property type="nucleotide sequence ID" value="NZ_MKIR01000004.1"/>
</dbReference>
<evidence type="ECO:0000256" key="2">
    <source>
        <dbReference type="ARBA" id="ARBA00022490"/>
    </source>
</evidence>
<dbReference type="NCBIfam" id="TIGR01953">
    <property type="entry name" value="NusA"/>
    <property type="match status" value="1"/>
</dbReference>
<dbReference type="GO" id="GO:0005829">
    <property type="term" value="C:cytosol"/>
    <property type="evidence" value="ECO:0007669"/>
    <property type="project" value="TreeGrafter"/>
</dbReference>
<comment type="similarity">
    <text evidence="7">Belongs to the NusA family.</text>
</comment>
<dbReference type="GO" id="GO:0003723">
    <property type="term" value="F:RNA binding"/>
    <property type="evidence" value="ECO:0007669"/>
    <property type="project" value="UniProtKB-UniRule"/>
</dbReference>
<dbReference type="FunFam" id="2.40.50.140:FF:000058">
    <property type="entry name" value="Transcription termination/antitermination protein NusA"/>
    <property type="match status" value="1"/>
</dbReference>
<evidence type="ECO:0000259" key="9">
    <source>
        <dbReference type="SMART" id="SM00322"/>
    </source>
</evidence>
<dbReference type="GO" id="GO:0006353">
    <property type="term" value="P:DNA-templated transcription termination"/>
    <property type="evidence" value="ECO:0007669"/>
    <property type="project" value="UniProtKB-UniRule"/>
</dbReference>
<sequence length="411" mass="46583">MSKEMLSALTTLEEEKGIKKEVVVEAIEQAMTAAYKKQYGQSQSVEVIFDDKKGDFQIYTVREVVDEVFDSRLEISLDDALKINPHYEIGDKIRFEEKPKDFARTAAGAAKQVIMQKMREEERTIIYNEYSRYENEIMTGTVERFDNRFIFVNLGKIEAQLSKRDQIPGEKYEAHDRINVYVYKVEMTSKGTQVFVSRSHPELLKRLFEKEIPEVYDGTVEIMGIAREAGDRAKVVVRSNKENVDAIGTVVGVGGSRIQSVVKELHGENMDIIEWDEDPAVLIANSLKPASVEQVILNPETPRQAIVVVPDDQLSLAIGKRGQNVRLAAHVTNHKLDIKSSSDYQKYLAEQANQVIEEVDEVEELLGDVQGDELAVVEETIVTDSDEIEEFKAEEVEAEEAIEDFDEEVLD</sequence>
<dbReference type="InterPro" id="IPR012340">
    <property type="entry name" value="NA-bd_OB-fold"/>
</dbReference>
<dbReference type="EMBL" id="MKIR01000004">
    <property type="protein sequence ID" value="OFI50056.1"/>
    <property type="molecule type" value="Genomic_DNA"/>
</dbReference>
<dbReference type="SUPFAM" id="SSF69705">
    <property type="entry name" value="Transcription factor NusA, N-terminal domain"/>
    <property type="match status" value="1"/>
</dbReference>
<dbReference type="SUPFAM" id="SSF54814">
    <property type="entry name" value="Prokaryotic type KH domain (KH-domain type II)"/>
    <property type="match status" value="2"/>
</dbReference>
<dbReference type="Pfam" id="PF00575">
    <property type="entry name" value="S1"/>
    <property type="match status" value="1"/>
</dbReference>
<feature type="domain" description="S1 motif" evidence="8">
    <location>
        <begin position="133"/>
        <end position="199"/>
    </location>
</feature>
<evidence type="ECO:0000256" key="3">
    <source>
        <dbReference type="ARBA" id="ARBA00022814"/>
    </source>
</evidence>
<dbReference type="GO" id="GO:0003700">
    <property type="term" value="F:DNA-binding transcription factor activity"/>
    <property type="evidence" value="ECO:0007669"/>
    <property type="project" value="InterPro"/>
</dbReference>
<dbReference type="Gene3D" id="3.30.1480.10">
    <property type="entry name" value="NusA, N-terminal domain"/>
    <property type="match status" value="1"/>
</dbReference>
<dbReference type="SUPFAM" id="SSF50249">
    <property type="entry name" value="Nucleic acid-binding proteins"/>
    <property type="match status" value="1"/>
</dbReference>
<name>A0A1E8GPV2_9LACT</name>
<dbReference type="InterPro" id="IPR025249">
    <property type="entry name" value="TF_NusA_KH_1st"/>
</dbReference>
<dbReference type="Pfam" id="PF13184">
    <property type="entry name" value="KH_NusA_1st"/>
    <property type="match status" value="1"/>
</dbReference>
<dbReference type="InterPro" id="IPR010213">
    <property type="entry name" value="TF_NusA"/>
</dbReference>
<dbReference type="InterPro" id="IPR036555">
    <property type="entry name" value="NusA_N_sf"/>
</dbReference>
<evidence type="ECO:0000256" key="6">
    <source>
        <dbReference type="ARBA" id="ARBA00023163"/>
    </source>
</evidence>
<comment type="subunit">
    <text evidence="7">Monomer. Binds directly to the core enzyme of the DNA-dependent RNA polymerase and to nascent RNA.</text>
</comment>
<keyword evidence="6 7" id="KW-0804">Transcription</keyword>
<dbReference type="Gene3D" id="3.30.300.20">
    <property type="match status" value="2"/>
</dbReference>
<evidence type="ECO:0000256" key="4">
    <source>
        <dbReference type="ARBA" id="ARBA00022884"/>
    </source>
</evidence>
<comment type="subcellular location">
    <subcellularLocation>
        <location evidence="7">Cytoplasm</location>
    </subcellularLocation>
</comment>
<evidence type="ECO:0000313" key="11">
    <source>
        <dbReference type="Proteomes" id="UP000178622"/>
    </source>
</evidence>
<dbReference type="FunFam" id="3.30.300.20:FF:000005">
    <property type="entry name" value="Transcription termination/antitermination protein NusA"/>
    <property type="match status" value="1"/>
</dbReference>
<dbReference type="InterPro" id="IPR030842">
    <property type="entry name" value="TF_NusA_bacterial"/>
</dbReference>
<dbReference type="InterPro" id="IPR013735">
    <property type="entry name" value="TF_NusA_N"/>
</dbReference>
<organism evidence="10 11">
    <name type="scientific">Floricoccus tropicus</name>
    <dbReference type="NCBI Taxonomy" id="1859473"/>
    <lineage>
        <taxon>Bacteria</taxon>
        <taxon>Bacillati</taxon>
        <taxon>Bacillota</taxon>
        <taxon>Bacilli</taxon>
        <taxon>Lactobacillales</taxon>
        <taxon>Streptococcaceae</taxon>
        <taxon>Floricoccus</taxon>
    </lineage>
</organism>
<reference evidence="11" key="1">
    <citation type="submission" date="2016-09" db="EMBL/GenBank/DDBJ databases">
        <title>Draft genome sequence of a novel species of the family Streptococcaceae isolated from flowers.</title>
        <authorList>
            <person name="Chuah L.-O."/>
            <person name="Yap K.-P."/>
            <person name="Thong K.L."/>
            <person name="Liong M.T."/>
            <person name="Ahmad R."/>
            <person name="Rusul G."/>
        </authorList>
    </citation>
    <scope>NUCLEOTIDE SEQUENCE [LARGE SCALE GENOMIC DNA]</scope>
    <source>
        <strain evidence="11">DF1</strain>
    </source>
</reference>
<evidence type="ECO:0000313" key="10">
    <source>
        <dbReference type="EMBL" id="OFI50056.1"/>
    </source>
</evidence>
<proteinExistence type="inferred from homology"/>
<dbReference type="CDD" id="cd02134">
    <property type="entry name" value="KH-II_NusA_rpt1"/>
    <property type="match status" value="1"/>
</dbReference>
<gene>
    <name evidence="7" type="primary">nusA</name>
    <name evidence="10" type="ORF">BG261_10460</name>
</gene>
<dbReference type="SMART" id="SM00322">
    <property type="entry name" value="KH"/>
    <property type="match status" value="2"/>
</dbReference>
<evidence type="ECO:0000259" key="8">
    <source>
        <dbReference type="SMART" id="SM00316"/>
    </source>
</evidence>
<comment type="function">
    <text evidence="7">Participates in both transcription termination and antitermination.</text>
</comment>
<dbReference type="AlphaFoldDB" id="A0A1E8GPV2"/>
<keyword evidence="4 7" id="KW-0694">RNA-binding</keyword>
<dbReference type="GO" id="GO:0031564">
    <property type="term" value="P:transcription antitermination"/>
    <property type="evidence" value="ECO:0007669"/>
    <property type="project" value="UniProtKB-UniRule"/>
</dbReference>
<keyword evidence="3 7" id="KW-0889">Transcription antitermination</keyword>
<evidence type="ECO:0000256" key="1">
    <source>
        <dbReference type="ARBA" id="ARBA00022472"/>
    </source>
</evidence>
<dbReference type="Gene3D" id="2.40.50.140">
    <property type="entry name" value="Nucleic acid-binding proteins"/>
    <property type="match status" value="1"/>
</dbReference>
<dbReference type="Proteomes" id="UP000178622">
    <property type="component" value="Unassembled WGS sequence"/>
</dbReference>
<dbReference type="FunFam" id="3.30.1480.10:FF:000002">
    <property type="entry name" value="Transcription termination/antitermination protein NusA"/>
    <property type="match status" value="1"/>
</dbReference>
<keyword evidence="1 7" id="KW-0806">Transcription termination</keyword>
<dbReference type="InterPro" id="IPR004087">
    <property type="entry name" value="KH_dom"/>
</dbReference>
<keyword evidence="5 7" id="KW-0805">Transcription regulation</keyword>
<dbReference type="PANTHER" id="PTHR22648">
    <property type="entry name" value="TRANSCRIPTION TERMINATION FACTOR NUSA"/>
    <property type="match status" value="1"/>
</dbReference>
<dbReference type="Pfam" id="PF08529">
    <property type="entry name" value="NusA_N"/>
    <property type="match status" value="1"/>
</dbReference>
<dbReference type="OrthoDB" id="9807233at2"/>
<keyword evidence="2 7" id="KW-0963">Cytoplasm</keyword>
<dbReference type="HAMAP" id="MF_00945_B">
    <property type="entry name" value="NusA_B"/>
    <property type="match status" value="1"/>
</dbReference>
<accession>A0A1E8GPV2</accession>
<dbReference type="CDD" id="cd04455">
    <property type="entry name" value="S1_NusA"/>
    <property type="match status" value="1"/>
</dbReference>
<evidence type="ECO:0000256" key="5">
    <source>
        <dbReference type="ARBA" id="ARBA00023015"/>
    </source>
</evidence>
<keyword evidence="11" id="KW-1185">Reference proteome</keyword>
<dbReference type="InterPro" id="IPR015946">
    <property type="entry name" value="KH_dom-like_a/b"/>
</dbReference>